<evidence type="ECO:0000256" key="6">
    <source>
        <dbReference type="ARBA" id="ARBA00022692"/>
    </source>
</evidence>
<dbReference type="Pfam" id="PF22461">
    <property type="entry name" value="SLBB_2"/>
    <property type="match status" value="1"/>
</dbReference>
<evidence type="ECO:0000256" key="2">
    <source>
        <dbReference type="ARBA" id="ARBA00009450"/>
    </source>
</evidence>
<keyword evidence="3" id="KW-0813">Transport</keyword>
<dbReference type="Pfam" id="PF02563">
    <property type="entry name" value="Poly_export"/>
    <property type="match status" value="1"/>
</dbReference>
<evidence type="ECO:0000256" key="1">
    <source>
        <dbReference type="ARBA" id="ARBA00004571"/>
    </source>
</evidence>
<keyword evidence="10" id="KW-0626">Porin</keyword>
<keyword evidence="12" id="KW-0564">Palmitate</keyword>
<feature type="domain" description="Polysaccharide export protein N-terminal" evidence="15">
    <location>
        <begin position="57"/>
        <end position="159"/>
    </location>
</feature>
<evidence type="ECO:0000259" key="16">
    <source>
        <dbReference type="Pfam" id="PF22461"/>
    </source>
</evidence>
<evidence type="ECO:0000256" key="12">
    <source>
        <dbReference type="ARBA" id="ARBA00023139"/>
    </source>
</evidence>
<keyword evidence="5" id="KW-0762">Sugar transport</keyword>
<keyword evidence="7" id="KW-0732">Signal</keyword>
<keyword evidence="6" id="KW-0812">Transmembrane</keyword>
<evidence type="ECO:0000256" key="8">
    <source>
        <dbReference type="ARBA" id="ARBA00023047"/>
    </source>
</evidence>
<keyword evidence="11" id="KW-0472">Membrane</keyword>
<keyword evidence="8" id="KW-0625">Polysaccharide transport</keyword>
<keyword evidence="4" id="KW-1134">Transmembrane beta strand</keyword>
<feature type="domain" description="SLBB" evidence="16">
    <location>
        <begin position="163"/>
        <end position="242"/>
    </location>
</feature>
<evidence type="ECO:0000256" key="7">
    <source>
        <dbReference type="ARBA" id="ARBA00022729"/>
    </source>
</evidence>
<evidence type="ECO:0000313" key="18">
    <source>
        <dbReference type="Proteomes" id="UP001596958"/>
    </source>
</evidence>
<dbReference type="Gene3D" id="3.10.560.10">
    <property type="entry name" value="Outer membrane lipoprotein wza domain like"/>
    <property type="match status" value="1"/>
</dbReference>
<dbReference type="PANTHER" id="PTHR33619">
    <property type="entry name" value="POLYSACCHARIDE EXPORT PROTEIN GFCE-RELATED"/>
    <property type="match status" value="1"/>
</dbReference>
<dbReference type="InterPro" id="IPR003715">
    <property type="entry name" value="Poly_export_N"/>
</dbReference>
<gene>
    <name evidence="17" type="ORF">ACFQZS_11695</name>
</gene>
<evidence type="ECO:0000256" key="11">
    <source>
        <dbReference type="ARBA" id="ARBA00023136"/>
    </source>
</evidence>
<dbReference type="Proteomes" id="UP001596958">
    <property type="component" value="Unassembled WGS sequence"/>
</dbReference>
<evidence type="ECO:0000256" key="13">
    <source>
        <dbReference type="ARBA" id="ARBA00023237"/>
    </source>
</evidence>
<name>A0ABW2YZE7_9SPHI</name>
<organism evidence="17 18">
    <name type="scientific">Mucilaginibacter calamicampi</name>
    <dbReference type="NCBI Taxonomy" id="1302352"/>
    <lineage>
        <taxon>Bacteria</taxon>
        <taxon>Pseudomonadati</taxon>
        <taxon>Bacteroidota</taxon>
        <taxon>Sphingobacteriia</taxon>
        <taxon>Sphingobacteriales</taxon>
        <taxon>Sphingobacteriaceae</taxon>
        <taxon>Mucilaginibacter</taxon>
    </lineage>
</organism>
<evidence type="ECO:0000256" key="14">
    <source>
        <dbReference type="ARBA" id="ARBA00023288"/>
    </source>
</evidence>
<keyword evidence="9" id="KW-0406">Ion transport</keyword>
<reference evidence="18" key="1">
    <citation type="journal article" date="2019" name="Int. J. Syst. Evol. Microbiol.">
        <title>The Global Catalogue of Microorganisms (GCM) 10K type strain sequencing project: providing services to taxonomists for standard genome sequencing and annotation.</title>
        <authorList>
            <consortium name="The Broad Institute Genomics Platform"/>
            <consortium name="The Broad Institute Genome Sequencing Center for Infectious Disease"/>
            <person name="Wu L."/>
            <person name="Ma J."/>
        </authorList>
    </citation>
    <scope>NUCLEOTIDE SEQUENCE [LARGE SCALE GENOMIC DNA]</scope>
    <source>
        <strain evidence="18">CCUG 63418</strain>
    </source>
</reference>
<keyword evidence="18" id="KW-1185">Reference proteome</keyword>
<accession>A0ABW2YZE7</accession>
<evidence type="ECO:0000256" key="10">
    <source>
        <dbReference type="ARBA" id="ARBA00023114"/>
    </source>
</evidence>
<keyword evidence="13" id="KW-0998">Cell outer membrane</keyword>
<sequence length="275" mass="30216">MSNPNCFQKKYMRFKIFLLTIGVALLIGSCTPYKNVPYYQDLKQDSIVTEQIINYSPIVLQAGDMIALNVVSLSREADAVFNYNLVRPNSTGANAATTGEITSTAQNAVVGYLVDKDGNISLPTLGPLKIGGLTLSQAKSALENKLSAALLSPNVEVRLMNFKVSVLGDVQNPGLFNIATEKINVNEVLALAGDLNTTGVRNSIFLIRETEGKREYVPIDLTSKKIFSSQYYYLKNNDVIYVKPNRDRVLATDSYAQRLSLLFSALTIVAVFLSR</sequence>
<protein>
    <submittedName>
        <fullName evidence="17">Polysaccharide biosynthesis/export family protein</fullName>
    </submittedName>
</protein>
<evidence type="ECO:0000313" key="17">
    <source>
        <dbReference type="EMBL" id="MFD0750807.1"/>
    </source>
</evidence>
<dbReference type="InterPro" id="IPR049712">
    <property type="entry name" value="Poly_export"/>
</dbReference>
<dbReference type="PANTHER" id="PTHR33619:SF3">
    <property type="entry name" value="POLYSACCHARIDE EXPORT PROTEIN GFCE-RELATED"/>
    <property type="match status" value="1"/>
</dbReference>
<comment type="caution">
    <text evidence="17">The sequence shown here is derived from an EMBL/GenBank/DDBJ whole genome shotgun (WGS) entry which is preliminary data.</text>
</comment>
<dbReference type="InterPro" id="IPR054765">
    <property type="entry name" value="SLBB_dom"/>
</dbReference>
<evidence type="ECO:0000256" key="9">
    <source>
        <dbReference type="ARBA" id="ARBA00023065"/>
    </source>
</evidence>
<evidence type="ECO:0000256" key="4">
    <source>
        <dbReference type="ARBA" id="ARBA00022452"/>
    </source>
</evidence>
<dbReference type="EMBL" id="JBHTHU010000006">
    <property type="protein sequence ID" value="MFD0750807.1"/>
    <property type="molecule type" value="Genomic_DNA"/>
</dbReference>
<comment type="subcellular location">
    <subcellularLocation>
        <location evidence="1">Cell outer membrane</location>
        <topology evidence="1">Multi-pass membrane protein</topology>
    </subcellularLocation>
</comment>
<dbReference type="RefSeq" id="WP_377100399.1">
    <property type="nucleotide sequence ID" value="NZ_JBHTHU010000006.1"/>
</dbReference>
<evidence type="ECO:0000256" key="3">
    <source>
        <dbReference type="ARBA" id="ARBA00022448"/>
    </source>
</evidence>
<comment type="similarity">
    <text evidence="2">Belongs to the BexD/CtrA/VexA family.</text>
</comment>
<evidence type="ECO:0000256" key="5">
    <source>
        <dbReference type="ARBA" id="ARBA00022597"/>
    </source>
</evidence>
<proteinExistence type="inferred from homology"/>
<evidence type="ECO:0000259" key="15">
    <source>
        <dbReference type="Pfam" id="PF02563"/>
    </source>
</evidence>
<keyword evidence="14" id="KW-0449">Lipoprotein</keyword>